<gene>
    <name evidence="2" type="ORF">DL89DRAFT_299174</name>
</gene>
<protein>
    <submittedName>
        <fullName evidence="2">Uncharacterized protein</fullName>
    </submittedName>
</protein>
<keyword evidence="3" id="KW-1185">Reference proteome</keyword>
<evidence type="ECO:0000313" key="3">
    <source>
        <dbReference type="Proteomes" id="UP000193922"/>
    </source>
</evidence>
<comment type="caution">
    <text evidence="2">The sequence shown here is derived from an EMBL/GenBank/DDBJ whole genome shotgun (WGS) entry which is preliminary data.</text>
</comment>
<dbReference type="Proteomes" id="UP000193922">
    <property type="component" value="Unassembled WGS sequence"/>
</dbReference>
<sequence length="174" mass="20098">MIYFPTPISLLCLFMPCPAPTLTESLFSVLTRIISELIGYAPTHLELELARTRPVQEYAAIPIMNRTWSQIIESKKSAFAAKEMVVWGKLWVNRGHVYLQYRPEDVIADSHQRLLKSFWLKIGFSSEHYRKHVNELGVMLQGNMFPAVRYLSLTLCSEHSYWSSRDVVKQYASA</sequence>
<dbReference type="RefSeq" id="XP_040746965.1">
    <property type="nucleotide sequence ID" value="XM_040890804.1"/>
</dbReference>
<dbReference type="AlphaFoldDB" id="A0A1Y1WKZ1"/>
<name>A0A1Y1WKZ1_9FUNG</name>
<evidence type="ECO:0000313" key="2">
    <source>
        <dbReference type="EMBL" id="ORX73754.1"/>
    </source>
</evidence>
<evidence type="ECO:0000256" key="1">
    <source>
        <dbReference type="SAM" id="SignalP"/>
    </source>
</evidence>
<feature type="signal peptide" evidence="1">
    <location>
        <begin position="1"/>
        <end position="23"/>
    </location>
</feature>
<dbReference type="GeneID" id="63807452"/>
<proteinExistence type="predicted"/>
<dbReference type="EMBL" id="MCFD01000001">
    <property type="protein sequence ID" value="ORX73754.1"/>
    <property type="molecule type" value="Genomic_DNA"/>
</dbReference>
<reference evidence="2 3" key="1">
    <citation type="submission" date="2016-07" db="EMBL/GenBank/DDBJ databases">
        <title>Pervasive Adenine N6-methylation of Active Genes in Fungi.</title>
        <authorList>
            <consortium name="DOE Joint Genome Institute"/>
            <person name="Mondo S.J."/>
            <person name="Dannebaum R.O."/>
            <person name="Kuo R.C."/>
            <person name="Labutti K."/>
            <person name="Haridas S."/>
            <person name="Kuo A."/>
            <person name="Salamov A."/>
            <person name="Ahrendt S.R."/>
            <person name="Lipzen A."/>
            <person name="Sullivan W."/>
            <person name="Andreopoulos W.B."/>
            <person name="Clum A."/>
            <person name="Lindquist E."/>
            <person name="Daum C."/>
            <person name="Ramamoorthy G.K."/>
            <person name="Gryganskyi A."/>
            <person name="Culley D."/>
            <person name="Magnuson J.K."/>
            <person name="James T.Y."/>
            <person name="O'Malley M.A."/>
            <person name="Stajich J.E."/>
            <person name="Spatafora J.W."/>
            <person name="Visel A."/>
            <person name="Grigoriev I.V."/>
        </authorList>
    </citation>
    <scope>NUCLEOTIDE SEQUENCE [LARGE SCALE GENOMIC DNA]</scope>
    <source>
        <strain evidence="2 3">ATCC 12442</strain>
    </source>
</reference>
<accession>A0A1Y1WKZ1</accession>
<organism evidence="2 3">
    <name type="scientific">Linderina pennispora</name>
    <dbReference type="NCBI Taxonomy" id="61395"/>
    <lineage>
        <taxon>Eukaryota</taxon>
        <taxon>Fungi</taxon>
        <taxon>Fungi incertae sedis</taxon>
        <taxon>Zoopagomycota</taxon>
        <taxon>Kickxellomycotina</taxon>
        <taxon>Kickxellomycetes</taxon>
        <taxon>Kickxellales</taxon>
        <taxon>Kickxellaceae</taxon>
        <taxon>Linderina</taxon>
    </lineage>
</organism>
<keyword evidence="1" id="KW-0732">Signal</keyword>
<feature type="chain" id="PRO_5013028102" evidence="1">
    <location>
        <begin position="24"/>
        <end position="174"/>
    </location>
</feature>